<evidence type="ECO:0000313" key="7">
    <source>
        <dbReference type="EMBL" id="LAC27049.1"/>
    </source>
</evidence>
<keyword evidence="1 3" id="KW-0853">WD repeat</keyword>
<dbReference type="SUPFAM" id="SSF50978">
    <property type="entry name" value="WD40 repeat-like"/>
    <property type="match status" value="1"/>
</dbReference>
<dbReference type="PANTHER" id="PTHR10856">
    <property type="entry name" value="CORONIN"/>
    <property type="match status" value="1"/>
</dbReference>
<dbReference type="Pfam" id="PF08953">
    <property type="entry name" value="DUF1899"/>
    <property type="match status" value="1"/>
</dbReference>
<dbReference type="PROSITE" id="PS50082">
    <property type="entry name" value="WD_REPEATS_2"/>
    <property type="match status" value="3"/>
</dbReference>
<accession>A0A6A7G961</accession>
<comment type="similarity">
    <text evidence="4">Belongs to the WD repeat coronin family.</text>
</comment>
<proteinExistence type="evidence at transcript level"/>
<dbReference type="PROSITE" id="PS00678">
    <property type="entry name" value="WD_REPEATS_1"/>
    <property type="match status" value="1"/>
</dbReference>
<feature type="region of interest" description="Disordered" evidence="5">
    <location>
        <begin position="485"/>
        <end position="538"/>
    </location>
</feature>
<dbReference type="AlphaFoldDB" id="A0A6A7G961"/>
<evidence type="ECO:0000259" key="6">
    <source>
        <dbReference type="SMART" id="SM01166"/>
    </source>
</evidence>
<sequence>MAPRPAGSFRGVRQSKFRHLVGISSRNDKCYQMSESCSRQQQQHSTADASNTIDVNTKFLALAVEVAGGGAFVVLPLEKTGRIPASFPRVVGHRGAVTVVRWCPHNDNLIASASDDATVKLWHIPDAGLRENAVSAQCVLEGHSRRVTLLLWHPTADGVLFSAGLDRMIYVWDTATGECLQCIDSHPDAISSMALNRCGSLLATTSRDKKLRIIDPRTTSVLQQGVCHEGSKSSVVVYLGDSGRVATVGFGRHSERQLAVWDETDLTTALRRDTIDTSSGVLVPFYDYDTALLFVAGKGDGNIRFYEITDEAPYFHYLNQFISGEPQRGLGVLGKRGCRVLECEILRFYKLHATRPLVQPISFIVPRKQSGQFQPDLFPDTAAPTPAITAAHWLAGLNSAPLTMSLTTGVTIKTHRPVPIRACDIIADKNAAKKFQFLSSHTRADYRPKLAEHLSGVTGASSEKDLKTSCNLDTKFQSLQRMWAHQNPDEQPPPQHCNQPAKPQHTLQYQQQQELLNKQQQQAAANNNKNKSSDSGSNSVLAAIRKLEVAPPGKNDSATDTSFSAFGGGNSTTAMTEKMLQEIMMEKPCVQSEAELKLAYISQCAEVKLLRRQLLHKDRQIRELQLLLDQSNTQRR</sequence>
<dbReference type="InterPro" id="IPR001680">
    <property type="entry name" value="WD40_rpt"/>
</dbReference>
<feature type="repeat" description="WD" evidence="3">
    <location>
        <begin position="140"/>
        <end position="182"/>
    </location>
</feature>
<dbReference type="Pfam" id="PF16300">
    <property type="entry name" value="WD40_4"/>
    <property type="match status" value="1"/>
</dbReference>
<feature type="repeat" description="WD" evidence="3">
    <location>
        <begin position="183"/>
        <end position="224"/>
    </location>
</feature>
<evidence type="ECO:0000256" key="3">
    <source>
        <dbReference type="PROSITE-ProRule" id="PRU00221"/>
    </source>
</evidence>
<dbReference type="InterPro" id="IPR036322">
    <property type="entry name" value="WD40_repeat_dom_sf"/>
</dbReference>
<dbReference type="EMBL" id="IACT01007937">
    <property type="protein sequence ID" value="LAC27049.1"/>
    <property type="molecule type" value="mRNA"/>
</dbReference>
<dbReference type="Pfam" id="PF00400">
    <property type="entry name" value="WD40"/>
    <property type="match status" value="3"/>
</dbReference>
<dbReference type="GO" id="GO:0051015">
    <property type="term" value="F:actin filament binding"/>
    <property type="evidence" value="ECO:0007669"/>
    <property type="project" value="TreeGrafter"/>
</dbReference>
<dbReference type="PANTHER" id="PTHR10856:SF44">
    <property type="entry name" value="CORONIN"/>
    <property type="match status" value="1"/>
</dbReference>
<dbReference type="PROSITE" id="PS50294">
    <property type="entry name" value="WD_REPEATS_REGION"/>
    <property type="match status" value="2"/>
</dbReference>
<dbReference type="InterPro" id="IPR019775">
    <property type="entry name" value="WD40_repeat_CS"/>
</dbReference>
<keyword evidence="2 4" id="KW-0677">Repeat</keyword>
<dbReference type="InterPro" id="IPR015048">
    <property type="entry name" value="DUF1899"/>
</dbReference>
<dbReference type="Gene3D" id="2.130.10.10">
    <property type="entry name" value="YVTN repeat-like/Quinoprotein amine dehydrogenase"/>
    <property type="match status" value="1"/>
</dbReference>
<evidence type="ECO:0000256" key="2">
    <source>
        <dbReference type="ARBA" id="ARBA00022737"/>
    </source>
</evidence>
<feature type="compositionally biased region" description="Low complexity" evidence="5">
    <location>
        <begin position="507"/>
        <end position="530"/>
    </location>
</feature>
<dbReference type="SMART" id="SM00320">
    <property type="entry name" value="WD40"/>
    <property type="match status" value="4"/>
</dbReference>
<name>A0A6A7G961_9CRUS</name>
<reference evidence="7" key="1">
    <citation type="submission" date="2017-11" db="EMBL/GenBank/DDBJ databases">
        <title>The sensing device of the deep-sea amphipod.</title>
        <authorList>
            <person name="Kobayashi H."/>
            <person name="Nagahama T."/>
            <person name="Arai W."/>
            <person name="Sasagawa Y."/>
            <person name="Umeda M."/>
            <person name="Hayashi T."/>
            <person name="Nikaido I."/>
            <person name="Watanabe H."/>
            <person name="Oguri K."/>
            <person name="Kitazato H."/>
            <person name="Fujioka K."/>
            <person name="Kido Y."/>
            <person name="Takami H."/>
        </authorList>
    </citation>
    <scope>NUCLEOTIDE SEQUENCE</scope>
    <source>
        <tissue evidence="7">Whole body</tissue>
    </source>
</reference>
<evidence type="ECO:0000256" key="1">
    <source>
        <dbReference type="ARBA" id="ARBA00022574"/>
    </source>
</evidence>
<dbReference type="InterPro" id="IPR015505">
    <property type="entry name" value="Coronin"/>
</dbReference>
<dbReference type="SMART" id="SM01167">
    <property type="entry name" value="DUF1900"/>
    <property type="match status" value="1"/>
</dbReference>
<feature type="domain" description="DUF1899" evidence="6">
    <location>
        <begin position="10"/>
        <end position="81"/>
    </location>
</feature>
<dbReference type="InterPro" id="IPR015943">
    <property type="entry name" value="WD40/YVTN_repeat-like_dom_sf"/>
</dbReference>
<evidence type="ECO:0000256" key="4">
    <source>
        <dbReference type="RuleBase" id="RU280818"/>
    </source>
</evidence>
<dbReference type="SMART" id="SM01166">
    <property type="entry name" value="DUF1899"/>
    <property type="match status" value="1"/>
</dbReference>
<organism evidence="7">
    <name type="scientific">Hirondellea gigas</name>
    <dbReference type="NCBI Taxonomy" id="1518452"/>
    <lineage>
        <taxon>Eukaryota</taxon>
        <taxon>Metazoa</taxon>
        <taxon>Ecdysozoa</taxon>
        <taxon>Arthropoda</taxon>
        <taxon>Crustacea</taxon>
        <taxon>Multicrustacea</taxon>
        <taxon>Malacostraca</taxon>
        <taxon>Eumalacostraca</taxon>
        <taxon>Peracarida</taxon>
        <taxon>Amphipoda</taxon>
        <taxon>Amphilochidea</taxon>
        <taxon>Lysianassida</taxon>
        <taxon>Lysianassidira</taxon>
        <taxon>Lysianassoidea</taxon>
        <taxon>Lysianassidae</taxon>
        <taxon>Hirondellea</taxon>
    </lineage>
</organism>
<feature type="repeat" description="WD" evidence="3">
    <location>
        <begin position="90"/>
        <end position="124"/>
    </location>
</feature>
<evidence type="ECO:0000256" key="5">
    <source>
        <dbReference type="SAM" id="MobiDB-lite"/>
    </source>
</evidence>
<protein>
    <recommendedName>
        <fullName evidence="4">Coronin</fullName>
    </recommendedName>
</protein>